<protein>
    <submittedName>
        <fullName evidence="1">Uncharacterized protein</fullName>
    </submittedName>
</protein>
<dbReference type="AlphaFoldDB" id="A0A699U4W1"/>
<evidence type="ECO:0000313" key="1">
    <source>
        <dbReference type="EMBL" id="GFD17397.1"/>
    </source>
</evidence>
<organism evidence="1">
    <name type="scientific">Tanacetum cinerariifolium</name>
    <name type="common">Dalmatian daisy</name>
    <name type="synonym">Chrysanthemum cinerariifolium</name>
    <dbReference type="NCBI Taxonomy" id="118510"/>
    <lineage>
        <taxon>Eukaryota</taxon>
        <taxon>Viridiplantae</taxon>
        <taxon>Streptophyta</taxon>
        <taxon>Embryophyta</taxon>
        <taxon>Tracheophyta</taxon>
        <taxon>Spermatophyta</taxon>
        <taxon>Magnoliopsida</taxon>
        <taxon>eudicotyledons</taxon>
        <taxon>Gunneridae</taxon>
        <taxon>Pentapetalae</taxon>
        <taxon>asterids</taxon>
        <taxon>campanulids</taxon>
        <taxon>Asterales</taxon>
        <taxon>Asteraceae</taxon>
        <taxon>Asteroideae</taxon>
        <taxon>Anthemideae</taxon>
        <taxon>Anthemidinae</taxon>
        <taxon>Tanacetum</taxon>
    </lineage>
</organism>
<name>A0A699U4W1_TANCI</name>
<dbReference type="EMBL" id="BKCJ011299977">
    <property type="protein sequence ID" value="GFD17397.1"/>
    <property type="molecule type" value="Genomic_DNA"/>
</dbReference>
<reference evidence="1" key="1">
    <citation type="journal article" date="2019" name="Sci. Rep.">
        <title>Draft genome of Tanacetum cinerariifolium, the natural source of mosquito coil.</title>
        <authorList>
            <person name="Yamashiro T."/>
            <person name="Shiraishi A."/>
            <person name="Satake H."/>
            <person name="Nakayama K."/>
        </authorList>
    </citation>
    <scope>NUCLEOTIDE SEQUENCE</scope>
</reference>
<sequence>TDGFKMDFFRGMSYDEIFPIFQARFDANMRFLLKLREEMEEKDQGILKSINETPAQKLAKRRKLNKDTQEIEDLKK</sequence>
<gene>
    <name evidence="1" type="ORF">Tci_889366</name>
</gene>
<accession>A0A699U4W1</accession>
<proteinExistence type="predicted"/>
<feature type="non-terminal residue" evidence="1">
    <location>
        <position position="1"/>
    </location>
</feature>
<comment type="caution">
    <text evidence="1">The sequence shown here is derived from an EMBL/GenBank/DDBJ whole genome shotgun (WGS) entry which is preliminary data.</text>
</comment>